<evidence type="ECO:0000313" key="3">
    <source>
        <dbReference type="Proteomes" id="UP000197666"/>
    </source>
</evidence>
<evidence type="ECO:0000256" key="1">
    <source>
        <dbReference type="SAM" id="MobiDB-lite"/>
    </source>
</evidence>
<organism evidence="2 3">
    <name type="scientific">Aspergillus niger</name>
    <dbReference type="NCBI Taxonomy" id="5061"/>
    <lineage>
        <taxon>Eukaryota</taxon>
        <taxon>Fungi</taxon>
        <taxon>Dikarya</taxon>
        <taxon>Ascomycota</taxon>
        <taxon>Pezizomycotina</taxon>
        <taxon>Eurotiomycetes</taxon>
        <taxon>Eurotiomycetidae</taxon>
        <taxon>Eurotiales</taxon>
        <taxon>Aspergillaceae</taxon>
        <taxon>Aspergillus</taxon>
        <taxon>Aspergillus subgen. Circumdati</taxon>
    </lineage>
</organism>
<feature type="region of interest" description="Disordered" evidence="1">
    <location>
        <begin position="1"/>
        <end position="23"/>
    </location>
</feature>
<proteinExistence type="predicted"/>
<dbReference type="EMBL" id="NKJJ02000006">
    <property type="protein sequence ID" value="TPR04053.1"/>
    <property type="molecule type" value="Genomic_DNA"/>
</dbReference>
<dbReference type="AlphaFoldDB" id="A0A505HW95"/>
<reference evidence="3" key="1">
    <citation type="submission" date="2018-10" db="EMBL/GenBank/DDBJ databases">
        <title>FDA dAtabase for Regulatory Grade micrObial Sequences (FDA-ARGOS): Supporting development and validation of Infectious Disease Dx tests.</title>
        <authorList>
            <person name="Kerrigan L."/>
            <person name="Tallon L."/>
            <person name="Sadzewicz L."/>
            <person name="Sengamalay N."/>
            <person name="Ott S."/>
            <person name="Godinez A."/>
            <person name="Nagaraj S."/>
            <person name="Vavikolanu K."/>
            <person name="Nadendla S."/>
            <person name="George J."/>
            <person name="Sichtig H."/>
        </authorList>
    </citation>
    <scope>NUCLEOTIDE SEQUENCE [LARGE SCALE GENOMIC DNA]</scope>
    <source>
        <strain evidence="3">FDAARGOS_311</strain>
    </source>
</reference>
<protein>
    <submittedName>
        <fullName evidence="2">ATP synthase subunit C family protein</fullName>
    </submittedName>
</protein>
<accession>A0A505HW95</accession>
<sequence>MGLVDAQKPTWLGATGTGDRLENQHAPAVPLKLSNGSYESCGELSLL</sequence>
<dbReference type="Proteomes" id="UP000197666">
    <property type="component" value="Unassembled WGS sequence"/>
</dbReference>
<gene>
    <name evidence="2" type="ORF">CAN33_003210</name>
</gene>
<name>A0A505HW95_ASPNG</name>
<evidence type="ECO:0000313" key="2">
    <source>
        <dbReference type="EMBL" id="TPR04053.1"/>
    </source>
</evidence>
<comment type="caution">
    <text evidence="2">The sequence shown here is derived from an EMBL/GenBank/DDBJ whole genome shotgun (WGS) entry which is preliminary data.</text>
</comment>